<keyword evidence="4" id="KW-0808">Transferase</keyword>
<keyword evidence="3" id="KW-0597">Phosphoprotein</keyword>
<dbReference type="EC" id="2.7.13.3" evidence="2"/>
<dbReference type="PANTHER" id="PTHR45453">
    <property type="entry name" value="PHOSPHATE REGULON SENSOR PROTEIN PHOR"/>
    <property type="match status" value="1"/>
</dbReference>
<evidence type="ECO:0000259" key="7">
    <source>
        <dbReference type="PROSITE" id="PS50109"/>
    </source>
</evidence>
<dbReference type="CDD" id="cd00075">
    <property type="entry name" value="HATPase"/>
    <property type="match status" value="1"/>
</dbReference>
<dbReference type="InterPro" id="IPR003661">
    <property type="entry name" value="HisK_dim/P_dom"/>
</dbReference>
<evidence type="ECO:0000256" key="1">
    <source>
        <dbReference type="ARBA" id="ARBA00000085"/>
    </source>
</evidence>
<evidence type="ECO:0000256" key="2">
    <source>
        <dbReference type="ARBA" id="ARBA00012438"/>
    </source>
</evidence>
<dbReference type="KEGG" id="tmai:FVE67_03300"/>
<dbReference type="SUPFAM" id="SSF47384">
    <property type="entry name" value="Homodimeric domain of signal transducing histidine kinase"/>
    <property type="match status" value="1"/>
</dbReference>
<dbReference type="InterPro" id="IPR036890">
    <property type="entry name" value="HATPase_C_sf"/>
</dbReference>
<feature type="domain" description="Histidine kinase" evidence="7">
    <location>
        <begin position="133"/>
        <end position="341"/>
    </location>
</feature>
<sequence>MSLWRKFLGKKAPSPAPVSEEGASLPLEEILQEWPLPAAVVDRQRGVPWSSRALKALSPSGELQHLLELPFSELVEIHRRLFEEGEVEEEVEYRERAFRVLGRRISSELAVLALVEVTRERTLEKELRFLASTLAHEFRTPLTALQGYVEALEEELPAEGYPREILSAIREHLHRLTRLVKELLELSRLSGRDLRCEALPVAALLQALRRAAEPLLQPKGLRLEIHPEKDLTVRGDPDYLVQALLKVLENAVRYSPEGGRIIIEVRSQGKKVRIAIRDEGPGVPEELRSRIFEPLVRGKNSPGLGLGLALARRLVCLQGGDLLLEPSGQGATFVFLLPVSSPEVQNFATGKG</sequence>
<keyword evidence="9" id="KW-1185">Reference proteome</keyword>
<dbReference type="SMART" id="SM00387">
    <property type="entry name" value="HATPase_c"/>
    <property type="match status" value="1"/>
</dbReference>
<evidence type="ECO:0000256" key="3">
    <source>
        <dbReference type="ARBA" id="ARBA00022553"/>
    </source>
</evidence>
<evidence type="ECO:0000313" key="9">
    <source>
        <dbReference type="Proteomes" id="UP000501253"/>
    </source>
</evidence>
<name>A0A6H1WRR7_9BACT</name>
<dbReference type="InterPro" id="IPR050351">
    <property type="entry name" value="BphY/WalK/GraS-like"/>
</dbReference>
<proteinExistence type="predicted"/>
<evidence type="ECO:0000256" key="5">
    <source>
        <dbReference type="ARBA" id="ARBA00022777"/>
    </source>
</evidence>
<keyword evidence="5 8" id="KW-0418">Kinase</keyword>
<organism evidence="8 9">
    <name type="scientific">Thermosulfurimonas marina</name>
    <dbReference type="NCBI Taxonomy" id="2047767"/>
    <lineage>
        <taxon>Bacteria</taxon>
        <taxon>Pseudomonadati</taxon>
        <taxon>Thermodesulfobacteriota</taxon>
        <taxon>Thermodesulfobacteria</taxon>
        <taxon>Thermodesulfobacteriales</taxon>
        <taxon>Thermodesulfobacteriaceae</taxon>
        <taxon>Thermosulfurimonas</taxon>
    </lineage>
</organism>
<dbReference type="SMART" id="SM00388">
    <property type="entry name" value="HisKA"/>
    <property type="match status" value="1"/>
</dbReference>
<comment type="catalytic activity">
    <reaction evidence="1">
        <text>ATP + protein L-histidine = ADP + protein N-phospho-L-histidine.</text>
        <dbReference type="EC" id="2.7.13.3"/>
    </reaction>
</comment>
<dbReference type="GO" id="GO:0005886">
    <property type="term" value="C:plasma membrane"/>
    <property type="evidence" value="ECO:0007669"/>
    <property type="project" value="TreeGrafter"/>
</dbReference>
<dbReference type="Pfam" id="PF00512">
    <property type="entry name" value="HisKA"/>
    <property type="match status" value="1"/>
</dbReference>
<dbReference type="Gene3D" id="3.30.565.10">
    <property type="entry name" value="Histidine kinase-like ATPase, C-terminal domain"/>
    <property type="match status" value="1"/>
</dbReference>
<evidence type="ECO:0000313" key="8">
    <source>
        <dbReference type="EMBL" id="QJA05882.1"/>
    </source>
</evidence>
<dbReference type="Gene3D" id="1.10.287.130">
    <property type="match status" value="1"/>
</dbReference>
<dbReference type="EMBL" id="CP042909">
    <property type="protein sequence ID" value="QJA05882.1"/>
    <property type="molecule type" value="Genomic_DNA"/>
</dbReference>
<accession>A0A6H1WRR7</accession>
<dbReference type="InterPro" id="IPR036097">
    <property type="entry name" value="HisK_dim/P_sf"/>
</dbReference>
<dbReference type="InterPro" id="IPR003594">
    <property type="entry name" value="HATPase_dom"/>
</dbReference>
<dbReference type="Pfam" id="PF02518">
    <property type="entry name" value="HATPase_c"/>
    <property type="match status" value="1"/>
</dbReference>
<protein>
    <recommendedName>
        <fullName evidence="2">histidine kinase</fullName>
        <ecNumber evidence="2">2.7.13.3</ecNumber>
    </recommendedName>
</protein>
<dbReference type="GO" id="GO:0016036">
    <property type="term" value="P:cellular response to phosphate starvation"/>
    <property type="evidence" value="ECO:0007669"/>
    <property type="project" value="TreeGrafter"/>
</dbReference>
<dbReference type="SUPFAM" id="SSF55874">
    <property type="entry name" value="ATPase domain of HSP90 chaperone/DNA topoisomerase II/histidine kinase"/>
    <property type="match status" value="1"/>
</dbReference>
<evidence type="ECO:0000256" key="4">
    <source>
        <dbReference type="ARBA" id="ARBA00022679"/>
    </source>
</evidence>
<dbReference type="GO" id="GO:0000155">
    <property type="term" value="F:phosphorelay sensor kinase activity"/>
    <property type="evidence" value="ECO:0007669"/>
    <property type="project" value="InterPro"/>
</dbReference>
<dbReference type="GO" id="GO:0004721">
    <property type="term" value="F:phosphoprotein phosphatase activity"/>
    <property type="evidence" value="ECO:0007669"/>
    <property type="project" value="TreeGrafter"/>
</dbReference>
<dbReference type="InterPro" id="IPR005467">
    <property type="entry name" value="His_kinase_dom"/>
</dbReference>
<dbReference type="InterPro" id="IPR004358">
    <property type="entry name" value="Sig_transdc_His_kin-like_C"/>
</dbReference>
<dbReference type="PRINTS" id="PR00344">
    <property type="entry name" value="BCTRLSENSOR"/>
</dbReference>
<dbReference type="AlphaFoldDB" id="A0A6H1WRR7"/>
<keyword evidence="6" id="KW-0902">Two-component regulatory system</keyword>
<dbReference type="CDD" id="cd00082">
    <property type="entry name" value="HisKA"/>
    <property type="match status" value="1"/>
</dbReference>
<dbReference type="PANTHER" id="PTHR45453:SF1">
    <property type="entry name" value="PHOSPHATE REGULON SENSOR PROTEIN PHOR"/>
    <property type="match status" value="1"/>
</dbReference>
<dbReference type="Proteomes" id="UP000501253">
    <property type="component" value="Chromosome"/>
</dbReference>
<dbReference type="PROSITE" id="PS50109">
    <property type="entry name" value="HIS_KIN"/>
    <property type="match status" value="1"/>
</dbReference>
<gene>
    <name evidence="8" type="ORF">FVE67_03300</name>
</gene>
<reference evidence="8 9" key="1">
    <citation type="submission" date="2019-08" db="EMBL/GenBank/DDBJ databases">
        <title>Complete genome sequence of Thermosulfurimonas marina SU872T, an anaerobic thermophilic chemolithoautotrophic bacterium isolated from a shallow marine hydrothermal vent.</title>
        <authorList>
            <person name="Allioux M."/>
            <person name="Jebbar M."/>
            <person name="Slobodkina G."/>
            <person name="Slobodkin A."/>
            <person name="Moalic Y."/>
            <person name="Frolova A."/>
            <person name="Shao Z."/>
            <person name="Alain K."/>
        </authorList>
    </citation>
    <scope>NUCLEOTIDE SEQUENCE [LARGE SCALE GENOMIC DNA]</scope>
    <source>
        <strain evidence="8 9">SU872</strain>
    </source>
</reference>
<evidence type="ECO:0000256" key="6">
    <source>
        <dbReference type="ARBA" id="ARBA00023012"/>
    </source>
</evidence>